<dbReference type="Proteomes" id="UP001142648">
    <property type="component" value="Unassembled WGS sequence"/>
</dbReference>
<dbReference type="AlphaFoldDB" id="A0A9X3AK71"/>
<feature type="chain" id="PRO_5040955443" description="Secreted protein" evidence="1">
    <location>
        <begin position="37"/>
        <end position="114"/>
    </location>
</feature>
<evidence type="ECO:0000313" key="2">
    <source>
        <dbReference type="EMBL" id="MCT2557448.1"/>
    </source>
</evidence>
<gene>
    <name evidence="2" type="ORF">N0B51_00490</name>
</gene>
<name>A0A9X3AK71_9SPHN</name>
<comment type="caution">
    <text evidence="2">The sequence shown here is derived from an EMBL/GenBank/DDBJ whole genome shotgun (WGS) entry which is preliminary data.</text>
</comment>
<evidence type="ECO:0000256" key="1">
    <source>
        <dbReference type="SAM" id="SignalP"/>
    </source>
</evidence>
<accession>A0A9X3AK71</accession>
<dbReference type="Pfam" id="PF26624">
    <property type="entry name" value="DUF8200"/>
    <property type="match status" value="1"/>
</dbReference>
<protein>
    <recommendedName>
        <fullName evidence="4">Secreted protein</fullName>
    </recommendedName>
</protein>
<dbReference type="EMBL" id="JAOAMV010000001">
    <property type="protein sequence ID" value="MCT2557448.1"/>
    <property type="molecule type" value="Genomic_DNA"/>
</dbReference>
<organism evidence="2 3">
    <name type="scientific">Tsuneonella litorea</name>
    <dbReference type="NCBI Taxonomy" id="2976475"/>
    <lineage>
        <taxon>Bacteria</taxon>
        <taxon>Pseudomonadati</taxon>
        <taxon>Pseudomonadota</taxon>
        <taxon>Alphaproteobacteria</taxon>
        <taxon>Sphingomonadales</taxon>
        <taxon>Erythrobacteraceae</taxon>
        <taxon>Tsuneonella</taxon>
    </lineage>
</organism>
<sequence>MTFSLPTSIKPAAVVAALAYTALTFSAALAPAPAQAATGAAFYHAELAVPAAEARTIASGLLWNCADTACTANKGTSRPVIVCKRLAKEVGPISAFVANGKPIDGDDLARCNDQ</sequence>
<keyword evidence="1" id="KW-0732">Signal</keyword>
<dbReference type="RefSeq" id="WP_259960228.1">
    <property type="nucleotide sequence ID" value="NZ_JAOAMV010000001.1"/>
</dbReference>
<dbReference type="InterPro" id="IPR058513">
    <property type="entry name" value="DUF8200"/>
</dbReference>
<evidence type="ECO:0000313" key="3">
    <source>
        <dbReference type="Proteomes" id="UP001142648"/>
    </source>
</evidence>
<dbReference type="NCBIfam" id="NF047636">
    <property type="entry name" value="CC_3452_fam"/>
    <property type="match status" value="1"/>
</dbReference>
<proteinExistence type="predicted"/>
<keyword evidence="3" id="KW-1185">Reference proteome</keyword>
<dbReference type="InterPro" id="IPR058067">
    <property type="entry name" value="CC_3452-like"/>
</dbReference>
<reference evidence="2" key="1">
    <citation type="submission" date="2022-09" db="EMBL/GenBank/DDBJ databases">
        <title>The genome sequence of Tsuneonella sp. YG55.</title>
        <authorList>
            <person name="Liu Y."/>
        </authorList>
    </citation>
    <scope>NUCLEOTIDE SEQUENCE</scope>
    <source>
        <strain evidence="2">YG55</strain>
    </source>
</reference>
<evidence type="ECO:0008006" key="4">
    <source>
        <dbReference type="Google" id="ProtNLM"/>
    </source>
</evidence>
<feature type="signal peptide" evidence="1">
    <location>
        <begin position="1"/>
        <end position="36"/>
    </location>
</feature>